<proteinExistence type="predicted"/>
<comment type="caution">
    <text evidence="1">The sequence shown here is derived from an EMBL/GenBank/DDBJ whole genome shotgun (WGS) entry which is preliminary data.</text>
</comment>
<name>A0ACB6R620_9PLEO</name>
<evidence type="ECO:0000313" key="1">
    <source>
        <dbReference type="EMBL" id="KAF2474631.1"/>
    </source>
</evidence>
<sequence>MSRNLQHTSAMITKIIPLALFTAQAVIGAVIRHHDEPRASNADGLAVVAITATLAVPPGPTLSWAVDPNLVIVTETDYTTGQPSRVPPTPTLGELLSYVTIGAPYQNTTLVAISAGPVSAPPIPSFTGASAIIGASTMPYGDSSIKTIPSSAPFRPTSEDNYSAALVAFPSSAPAESSQVPAASGAPSSGLSQVPFPSFQALVTSSHVLAPSQLPPISLEPSSTAVVVIPVSKSPTTVLVVPVTPTATPQRHKRSNNIGFIEGELIDTKSRVSNGVPAQVSTVSASHPSTLMGANPPHVALQLNTATKVLVPAKSGDQVADKTTSQSVGTIQVPRKSLSATHSNTMFKPKELSNPNPTPTPRSSHIRAPSFKASSALLVGSTVVIGEGAHCPYPYPGELCGKGAAKTTFVTATKTKAQKPTSPATRKGEKLESTGWCPYPGQKC</sequence>
<keyword evidence="2" id="KW-1185">Reference proteome</keyword>
<dbReference type="Proteomes" id="UP000799755">
    <property type="component" value="Unassembled WGS sequence"/>
</dbReference>
<accession>A0ACB6R620</accession>
<protein>
    <submittedName>
        <fullName evidence="1">Uncharacterized protein</fullName>
    </submittedName>
</protein>
<evidence type="ECO:0000313" key="2">
    <source>
        <dbReference type="Proteomes" id="UP000799755"/>
    </source>
</evidence>
<organism evidence="1 2">
    <name type="scientific">Lindgomyces ingoldianus</name>
    <dbReference type="NCBI Taxonomy" id="673940"/>
    <lineage>
        <taxon>Eukaryota</taxon>
        <taxon>Fungi</taxon>
        <taxon>Dikarya</taxon>
        <taxon>Ascomycota</taxon>
        <taxon>Pezizomycotina</taxon>
        <taxon>Dothideomycetes</taxon>
        <taxon>Pleosporomycetidae</taxon>
        <taxon>Pleosporales</taxon>
        <taxon>Lindgomycetaceae</taxon>
        <taxon>Lindgomyces</taxon>
    </lineage>
</organism>
<dbReference type="EMBL" id="MU003497">
    <property type="protein sequence ID" value="KAF2474631.1"/>
    <property type="molecule type" value="Genomic_DNA"/>
</dbReference>
<gene>
    <name evidence="1" type="ORF">BDR25DRAFT_311089</name>
</gene>
<reference evidence="1" key="1">
    <citation type="journal article" date="2020" name="Stud. Mycol.">
        <title>101 Dothideomycetes genomes: a test case for predicting lifestyles and emergence of pathogens.</title>
        <authorList>
            <person name="Haridas S."/>
            <person name="Albert R."/>
            <person name="Binder M."/>
            <person name="Bloem J."/>
            <person name="Labutti K."/>
            <person name="Salamov A."/>
            <person name="Andreopoulos B."/>
            <person name="Baker S."/>
            <person name="Barry K."/>
            <person name="Bills G."/>
            <person name="Bluhm B."/>
            <person name="Cannon C."/>
            <person name="Castanera R."/>
            <person name="Culley D."/>
            <person name="Daum C."/>
            <person name="Ezra D."/>
            <person name="Gonzalez J."/>
            <person name="Henrissat B."/>
            <person name="Kuo A."/>
            <person name="Liang C."/>
            <person name="Lipzen A."/>
            <person name="Lutzoni F."/>
            <person name="Magnuson J."/>
            <person name="Mondo S."/>
            <person name="Nolan M."/>
            <person name="Ohm R."/>
            <person name="Pangilinan J."/>
            <person name="Park H.-J."/>
            <person name="Ramirez L."/>
            <person name="Alfaro M."/>
            <person name="Sun H."/>
            <person name="Tritt A."/>
            <person name="Yoshinaga Y."/>
            <person name="Zwiers L.-H."/>
            <person name="Turgeon B."/>
            <person name="Goodwin S."/>
            <person name="Spatafora J."/>
            <person name="Crous P."/>
            <person name="Grigoriev I."/>
        </authorList>
    </citation>
    <scope>NUCLEOTIDE SEQUENCE</scope>
    <source>
        <strain evidence="1">ATCC 200398</strain>
    </source>
</reference>